<organism evidence="2 3">
    <name type="scientific">Joostella atrarenae</name>
    <dbReference type="NCBI Taxonomy" id="679257"/>
    <lineage>
        <taxon>Bacteria</taxon>
        <taxon>Pseudomonadati</taxon>
        <taxon>Bacteroidota</taxon>
        <taxon>Flavobacteriia</taxon>
        <taxon>Flavobacteriales</taxon>
        <taxon>Flavobacteriaceae</taxon>
        <taxon>Joostella</taxon>
    </lineage>
</organism>
<gene>
    <name evidence="2" type="ORF">JM658_06080</name>
</gene>
<dbReference type="PROSITE" id="PS51257">
    <property type="entry name" value="PROKAR_LIPOPROTEIN"/>
    <property type="match status" value="1"/>
</dbReference>
<keyword evidence="2" id="KW-0378">Hydrolase</keyword>
<protein>
    <submittedName>
        <fullName evidence="2">Dienelactone hydrolase family protein</fullName>
    </submittedName>
</protein>
<dbReference type="Proteomes" id="UP000829517">
    <property type="component" value="Unassembled WGS sequence"/>
</dbReference>
<dbReference type="PANTHER" id="PTHR22946">
    <property type="entry name" value="DIENELACTONE HYDROLASE DOMAIN-CONTAINING PROTEIN-RELATED"/>
    <property type="match status" value="1"/>
</dbReference>
<dbReference type="PANTHER" id="PTHR22946:SF0">
    <property type="entry name" value="DIENELACTONE HYDROLASE DOMAIN-CONTAINING PROTEIN"/>
    <property type="match status" value="1"/>
</dbReference>
<sequence length="287" mass="31794">MKIINIRILILIVIIIVAVGCKDQKKEKEGVINEPEIEIPQDEPKVTVVQGEEVSYKTDSTTMKGYISYNPELEGKRPGILVVHEWWGHNKYSRERADKLAELGYVALAVDMYGDGKQAQHPDDAGKFAGMVMKNIDVAKARFDAALSVLKSNPHVDQEKIAAIGYCFGGSVVLTMANMGEDLDAVAAFHSGVQLPVMPSEDIKAKILVCNGAEDPFVSEESIINYTKAMDSVNADYEYIAYEDAVHAFTSKDADSLGKKFDLPLAYNKQADEKSWEELKKLLNEVF</sequence>
<comment type="caution">
    <text evidence="2">The sequence shown here is derived from an EMBL/GenBank/DDBJ whole genome shotgun (WGS) entry which is preliminary data.</text>
</comment>
<dbReference type="GO" id="GO:0016787">
    <property type="term" value="F:hydrolase activity"/>
    <property type="evidence" value="ECO:0007669"/>
    <property type="project" value="UniProtKB-KW"/>
</dbReference>
<dbReference type="Pfam" id="PF01738">
    <property type="entry name" value="DLH"/>
    <property type="match status" value="1"/>
</dbReference>
<accession>A0ABS9J1U4</accession>
<dbReference type="RefSeq" id="WP_236958354.1">
    <property type="nucleotide sequence ID" value="NZ_JAETXX010000002.1"/>
</dbReference>
<keyword evidence="3" id="KW-1185">Reference proteome</keyword>
<feature type="domain" description="Dienelactone hydrolase" evidence="1">
    <location>
        <begin position="69"/>
        <end position="286"/>
    </location>
</feature>
<evidence type="ECO:0000313" key="3">
    <source>
        <dbReference type="Proteomes" id="UP000829517"/>
    </source>
</evidence>
<reference evidence="2 3" key="1">
    <citation type="submission" date="2021-01" db="EMBL/GenBank/DDBJ databases">
        <title>Genome sequencing of Joostella atrarenae M1-2 (= KCTC 23194).</title>
        <authorList>
            <person name="Zakaria M.R."/>
            <person name="Lam M.Q."/>
            <person name="Chong C.S."/>
        </authorList>
    </citation>
    <scope>NUCLEOTIDE SEQUENCE [LARGE SCALE GENOMIC DNA]</scope>
    <source>
        <strain evidence="2 3">M1-2</strain>
    </source>
</reference>
<proteinExistence type="predicted"/>
<name>A0ABS9J1U4_9FLAO</name>
<dbReference type="InterPro" id="IPR029058">
    <property type="entry name" value="AB_hydrolase_fold"/>
</dbReference>
<dbReference type="EMBL" id="JAETXX010000002">
    <property type="protein sequence ID" value="MCF8714395.1"/>
    <property type="molecule type" value="Genomic_DNA"/>
</dbReference>
<evidence type="ECO:0000259" key="1">
    <source>
        <dbReference type="Pfam" id="PF01738"/>
    </source>
</evidence>
<dbReference type="InterPro" id="IPR002925">
    <property type="entry name" value="Dienelactn_hydro"/>
</dbReference>
<evidence type="ECO:0000313" key="2">
    <source>
        <dbReference type="EMBL" id="MCF8714395.1"/>
    </source>
</evidence>
<dbReference type="Gene3D" id="3.40.50.1820">
    <property type="entry name" value="alpha/beta hydrolase"/>
    <property type="match status" value="1"/>
</dbReference>
<dbReference type="InterPro" id="IPR050261">
    <property type="entry name" value="FrsA_esterase"/>
</dbReference>
<dbReference type="SUPFAM" id="SSF53474">
    <property type="entry name" value="alpha/beta-Hydrolases"/>
    <property type="match status" value="1"/>
</dbReference>